<dbReference type="InterPro" id="IPR033896">
    <property type="entry name" value="MEF2-like_N"/>
</dbReference>
<dbReference type="PANTHER" id="PTHR11945">
    <property type="entry name" value="MADS BOX PROTEIN"/>
    <property type="match status" value="1"/>
</dbReference>
<evidence type="ECO:0000256" key="6">
    <source>
        <dbReference type="SAM" id="MobiDB-lite"/>
    </source>
</evidence>
<comment type="subcellular location">
    <subcellularLocation>
        <location evidence="1">Nucleus</location>
    </subcellularLocation>
</comment>
<accession>A0A7J0EQL9</accession>
<dbReference type="InterPro" id="IPR036879">
    <property type="entry name" value="TF_MADSbox_sf"/>
</dbReference>
<proteinExistence type="predicted"/>
<gene>
    <name evidence="8" type="ORF">Acr_06g0005520</name>
</gene>
<reference evidence="8 9" key="1">
    <citation type="submission" date="2019-07" db="EMBL/GenBank/DDBJ databases">
        <title>De Novo Assembly of kiwifruit Actinidia rufa.</title>
        <authorList>
            <person name="Sugita-Konishi S."/>
            <person name="Sato K."/>
            <person name="Mori E."/>
            <person name="Abe Y."/>
            <person name="Kisaki G."/>
            <person name="Hamano K."/>
            <person name="Suezawa K."/>
            <person name="Otani M."/>
            <person name="Fukuda T."/>
            <person name="Manabe T."/>
            <person name="Gomi K."/>
            <person name="Tabuchi M."/>
            <person name="Akimitsu K."/>
            <person name="Kataoka I."/>
        </authorList>
    </citation>
    <scope>NUCLEOTIDE SEQUENCE [LARGE SCALE GENOMIC DNA]</scope>
    <source>
        <strain evidence="9">cv. Fuchu</strain>
    </source>
</reference>
<evidence type="ECO:0000313" key="9">
    <source>
        <dbReference type="Proteomes" id="UP000585474"/>
    </source>
</evidence>
<organism evidence="8 9">
    <name type="scientific">Actinidia rufa</name>
    <dbReference type="NCBI Taxonomy" id="165716"/>
    <lineage>
        <taxon>Eukaryota</taxon>
        <taxon>Viridiplantae</taxon>
        <taxon>Streptophyta</taxon>
        <taxon>Embryophyta</taxon>
        <taxon>Tracheophyta</taxon>
        <taxon>Spermatophyta</taxon>
        <taxon>Magnoliopsida</taxon>
        <taxon>eudicotyledons</taxon>
        <taxon>Gunneridae</taxon>
        <taxon>Pentapetalae</taxon>
        <taxon>asterids</taxon>
        <taxon>Ericales</taxon>
        <taxon>Actinidiaceae</taxon>
        <taxon>Actinidia</taxon>
    </lineage>
</organism>
<dbReference type="GO" id="GO:0000981">
    <property type="term" value="F:DNA-binding transcription factor activity, RNA polymerase II-specific"/>
    <property type="evidence" value="ECO:0007669"/>
    <property type="project" value="TreeGrafter"/>
</dbReference>
<sequence length="208" mass="23858">MEKKQTQGRKKIEMKMIANENARRITFSKRRQGLFKKASELSTLCGVDVAIVLFSLGGKAFSFGSPYVDSIVDRFLSHNGPSQPNEDANDTRPVVAYQEVTMRQLSQQYHELNKRLEAEKSRNRPPKSRSFNSFINELGFDQLEELKRTMVELKKNVAQQHDKMLSDGSSKHALEQEKEEKIDEVLNTEKNDGDEDDASTIPHDWLKL</sequence>
<comment type="caution">
    <text evidence="8">The sequence shown here is derived from an EMBL/GenBank/DDBJ whole genome shotgun (WGS) entry which is preliminary data.</text>
</comment>
<evidence type="ECO:0000256" key="2">
    <source>
        <dbReference type="ARBA" id="ARBA00023015"/>
    </source>
</evidence>
<evidence type="ECO:0000313" key="8">
    <source>
        <dbReference type="EMBL" id="GFY88612.1"/>
    </source>
</evidence>
<evidence type="ECO:0000256" key="4">
    <source>
        <dbReference type="ARBA" id="ARBA00023163"/>
    </source>
</evidence>
<dbReference type="SUPFAM" id="SSF55455">
    <property type="entry name" value="SRF-like"/>
    <property type="match status" value="1"/>
</dbReference>
<keyword evidence="5" id="KW-0539">Nucleus</keyword>
<keyword evidence="9" id="KW-1185">Reference proteome</keyword>
<keyword evidence="2" id="KW-0805">Transcription regulation</keyword>
<dbReference type="PRINTS" id="PR00404">
    <property type="entry name" value="MADSDOMAIN"/>
</dbReference>
<keyword evidence="3" id="KW-0238">DNA-binding</keyword>
<evidence type="ECO:0000256" key="5">
    <source>
        <dbReference type="ARBA" id="ARBA00023242"/>
    </source>
</evidence>
<dbReference type="Proteomes" id="UP000585474">
    <property type="component" value="Unassembled WGS sequence"/>
</dbReference>
<feature type="region of interest" description="Disordered" evidence="6">
    <location>
        <begin position="161"/>
        <end position="208"/>
    </location>
</feature>
<dbReference type="OrthoDB" id="1898716at2759"/>
<dbReference type="CDD" id="cd00265">
    <property type="entry name" value="MADS_MEF2_like"/>
    <property type="match status" value="1"/>
</dbReference>
<dbReference type="GO" id="GO:0000978">
    <property type="term" value="F:RNA polymerase II cis-regulatory region sequence-specific DNA binding"/>
    <property type="evidence" value="ECO:0007669"/>
    <property type="project" value="TreeGrafter"/>
</dbReference>
<feature type="domain" description="MADS-box" evidence="7">
    <location>
        <begin position="7"/>
        <end position="67"/>
    </location>
</feature>
<dbReference type="EMBL" id="BJWL01000006">
    <property type="protein sequence ID" value="GFY88612.1"/>
    <property type="molecule type" value="Genomic_DNA"/>
</dbReference>
<feature type="compositionally biased region" description="Basic and acidic residues" evidence="6">
    <location>
        <begin position="161"/>
        <end position="191"/>
    </location>
</feature>
<dbReference type="GO" id="GO:0005634">
    <property type="term" value="C:nucleus"/>
    <property type="evidence" value="ECO:0007669"/>
    <property type="project" value="UniProtKB-SubCell"/>
</dbReference>
<dbReference type="FunFam" id="3.40.1810.10:FF:000006">
    <property type="entry name" value="Agamous-like MADS-box protein AGL62"/>
    <property type="match status" value="1"/>
</dbReference>
<evidence type="ECO:0000259" key="7">
    <source>
        <dbReference type="PROSITE" id="PS50066"/>
    </source>
</evidence>
<dbReference type="GO" id="GO:0046983">
    <property type="term" value="F:protein dimerization activity"/>
    <property type="evidence" value="ECO:0007669"/>
    <property type="project" value="InterPro"/>
</dbReference>
<name>A0A7J0EQL9_9ERIC</name>
<evidence type="ECO:0000256" key="3">
    <source>
        <dbReference type="ARBA" id="ARBA00023125"/>
    </source>
</evidence>
<dbReference type="PROSITE" id="PS50066">
    <property type="entry name" value="MADS_BOX_2"/>
    <property type="match status" value="1"/>
</dbReference>
<evidence type="ECO:0000256" key="1">
    <source>
        <dbReference type="ARBA" id="ARBA00004123"/>
    </source>
</evidence>
<protein>
    <recommendedName>
        <fullName evidence="7">MADS-box domain-containing protein</fullName>
    </recommendedName>
</protein>
<dbReference type="AlphaFoldDB" id="A0A7J0EQL9"/>
<dbReference type="PANTHER" id="PTHR11945:SF629">
    <property type="entry name" value="OS02G0164450 PROTEIN"/>
    <property type="match status" value="1"/>
</dbReference>
<dbReference type="Pfam" id="PF00319">
    <property type="entry name" value="SRF-TF"/>
    <property type="match status" value="1"/>
</dbReference>
<dbReference type="Gene3D" id="3.40.1810.10">
    <property type="entry name" value="Transcription factor, MADS-box"/>
    <property type="match status" value="1"/>
</dbReference>
<dbReference type="SMART" id="SM00432">
    <property type="entry name" value="MADS"/>
    <property type="match status" value="1"/>
</dbReference>
<dbReference type="GO" id="GO:0045944">
    <property type="term" value="P:positive regulation of transcription by RNA polymerase II"/>
    <property type="evidence" value="ECO:0007669"/>
    <property type="project" value="InterPro"/>
</dbReference>
<dbReference type="InterPro" id="IPR002100">
    <property type="entry name" value="TF_MADSbox"/>
</dbReference>
<keyword evidence="4" id="KW-0804">Transcription</keyword>